<evidence type="ECO:0000256" key="1">
    <source>
        <dbReference type="SAM" id="MobiDB-lite"/>
    </source>
</evidence>
<feature type="region of interest" description="Disordered" evidence="1">
    <location>
        <begin position="1"/>
        <end position="51"/>
    </location>
</feature>
<proteinExistence type="predicted"/>
<dbReference type="Gene3D" id="2.30.42.10">
    <property type="match status" value="1"/>
</dbReference>
<protein>
    <submittedName>
        <fullName evidence="4">PDZ domain-containing protein</fullName>
    </submittedName>
</protein>
<keyword evidence="3" id="KW-1185">Reference proteome</keyword>
<evidence type="ECO:0000259" key="2">
    <source>
        <dbReference type="SMART" id="SM00228"/>
    </source>
</evidence>
<dbReference type="InterPro" id="IPR040264">
    <property type="entry name" value="T15H9.4-like"/>
</dbReference>
<dbReference type="InterPro" id="IPR001478">
    <property type="entry name" value="PDZ"/>
</dbReference>
<reference evidence="4" key="2">
    <citation type="submission" date="2020-10" db="UniProtKB">
        <authorList>
            <consortium name="WormBaseParasite"/>
        </authorList>
    </citation>
    <scope>IDENTIFICATION</scope>
</reference>
<dbReference type="PANTHER" id="PTHR31327:SF7">
    <property type="entry name" value="PDZ DOMAIN-CONTAINING PROTEIN"/>
    <property type="match status" value="1"/>
</dbReference>
<accession>A0A7E4VGA3</accession>
<name>A0A7E4VGA3_PANRE</name>
<sequence>MPEDRKKTRKEATVEREQLQEETTQLTSGAQDSENNKTTELQEESSLPLSLGYGPDFPKQLLLTKRIKAIFEGTPKLTLKLSKSLIVTSVSEDSSLSGILEPGDFLTGIDNMKFESRRHAYSTLKTTKGPSTVVFHFKRPMRCLLLTTPAQISKYLPQGAEIMPGYSYCLCFLVTFPGAVIGLHVKSYESKVYIESVGVQSMAEKVFCVGDTIISIDDVPVASVSIVNQSISNGLKTKKWVQAVVARPESEAALCRMLNALKVAKTERIDPRMSEDIKAIADQEIERMNQEDSQPEPRNILKGEPATDDESEYKRVTVSKLSTQSPICCDSANLKVLHLIGKKNMKQMPKMRTAIQYPNYPKGP</sequence>
<evidence type="ECO:0000313" key="4">
    <source>
        <dbReference type="WBParaSite" id="Pan_g205.t1"/>
    </source>
</evidence>
<dbReference type="SMART" id="SM00228">
    <property type="entry name" value="PDZ"/>
    <property type="match status" value="2"/>
</dbReference>
<feature type="domain" description="PDZ" evidence="2">
    <location>
        <begin position="179"/>
        <end position="249"/>
    </location>
</feature>
<organism evidence="3 4">
    <name type="scientific">Panagrellus redivivus</name>
    <name type="common">Microworm</name>
    <dbReference type="NCBI Taxonomy" id="6233"/>
    <lineage>
        <taxon>Eukaryota</taxon>
        <taxon>Metazoa</taxon>
        <taxon>Ecdysozoa</taxon>
        <taxon>Nematoda</taxon>
        <taxon>Chromadorea</taxon>
        <taxon>Rhabditida</taxon>
        <taxon>Tylenchina</taxon>
        <taxon>Panagrolaimomorpha</taxon>
        <taxon>Panagrolaimoidea</taxon>
        <taxon>Panagrolaimidae</taxon>
        <taxon>Panagrellus</taxon>
    </lineage>
</organism>
<feature type="compositionally biased region" description="Basic and acidic residues" evidence="1">
    <location>
        <begin position="1"/>
        <end position="19"/>
    </location>
</feature>
<dbReference type="Proteomes" id="UP000492821">
    <property type="component" value="Unassembled WGS sequence"/>
</dbReference>
<dbReference type="AlphaFoldDB" id="A0A7E4VGA3"/>
<feature type="region of interest" description="Disordered" evidence="1">
    <location>
        <begin position="287"/>
        <end position="313"/>
    </location>
</feature>
<dbReference type="PANTHER" id="PTHR31327">
    <property type="entry name" value="SPERM MEIOSIS PDZ DOMAIN CONTAINING PROTEINS-RELATED"/>
    <property type="match status" value="1"/>
</dbReference>
<feature type="compositionally biased region" description="Polar residues" evidence="1">
    <location>
        <begin position="28"/>
        <end position="39"/>
    </location>
</feature>
<evidence type="ECO:0000313" key="3">
    <source>
        <dbReference type="Proteomes" id="UP000492821"/>
    </source>
</evidence>
<feature type="domain" description="PDZ" evidence="2">
    <location>
        <begin position="75"/>
        <end position="141"/>
    </location>
</feature>
<dbReference type="SUPFAM" id="SSF50156">
    <property type="entry name" value="PDZ domain-like"/>
    <property type="match status" value="2"/>
</dbReference>
<reference evidence="3" key="1">
    <citation type="journal article" date="2013" name="Genetics">
        <title>The draft genome and transcriptome of Panagrellus redivivus are shaped by the harsh demands of a free-living lifestyle.</title>
        <authorList>
            <person name="Srinivasan J."/>
            <person name="Dillman A.R."/>
            <person name="Macchietto M.G."/>
            <person name="Heikkinen L."/>
            <person name="Lakso M."/>
            <person name="Fracchia K.M."/>
            <person name="Antoshechkin I."/>
            <person name="Mortazavi A."/>
            <person name="Wong G."/>
            <person name="Sternberg P.W."/>
        </authorList>
    </citation>
    <scope>NUCLEOTIDE SEQUENCE [LARGE SCALE GENOMIC DNA]</scope>
    <source>
        <strain evidence="3">MT8872</strain>
    </source>
</reference>
<dbReference type="WBParaSite" id="Pan_g205.t1">
    <property type="protein sequence ID" value="Pan_g205.t1"/>
    <property type="gene ID" value="Pan_g205"/>
</dbReference>
<dbReference type="InterPro" id="IPR036034">
    <property type="entry name" value="PDZ_sf"/>
</dbReference>